<evidence type="ECO:0000313" key="8">
    <source>
        <dbReference type="EnsemblMetazoa" id="LLOJ007906-PA"/>
    </source>
</evidence>
<reference evidence="8" key="3">
    <citation type="submission" date="2020-05" db="UniProtKB">
        <authorList>
            <consortium name="EnsemblMetazoa"/>
        </authorList>
    </citation>
    <scope>IDENTIFICATION</scope>
    <source>
        <strain evidence="8">Jacobina</strain>
    </source>
</reference>
<dbReference type="Pfam" id="PF23012">
    <property type="entry name" value="Syntrophin_4th"/>
    <property type="match status" value="1"/>
</dbReference>
<keyword evidence="4" id="KW-0677">Repeat</keyword>
<proteinExistence type="predicted"/>
<dbReference type="InterPro" id="IPR011993">
    <property type="entry name" value="PH-like_dom_sf"/>
</dbReference>
<dbReference type="Proteomes" id="UP000092461">
    <property type="component" value="Unassembled WGS sequence"/>
</dbReference>
<dbReference type="InterPro" id="IPR055108">
    <property type="entry name" value="Syntrophin_4th"/>
</dbReference>
<dbReference type="VEuPathDB" id="VectorBase:LLONM1_002267"/>
<keyword evidence="5" id="KW-0472">Membrane</keyword>
<dbReference type="EnsemblMetazoa" id="LLOJ007906-RA">
    <property type="protein sequence ID" value="LLOJ007906-PA"/>
    <property type="gene ID" value="LLOJ007906"/>
</dbReference>
<dbReference type="Gene3D" id="2.30.29.30">
    <property type="entry name" value="Pleckstrin-homology domain (PH domain)/Phosphotyrosine-binding domain (PTB)"/>
    <property type="match status" value="3"/>
</dbReference>
<evidence type="ECO:0000256" key="3">
    <source>
        <dbReference type="ARBA" id="ARBA00022490"/>
    </source>
</evidence>
<dbReference type="VEuPathDB" id="VectorBase:LLOJ007906"/>
<sequence>AENRCIELHSPDGIHSCVLRASDSQEALAWFNALHSTMARSTQCALVEANRSLASIIGELKYIGWLSRRIGCEQNGRSSSESSDDTDRWQPVFVAVTDRELRGIAMDDGENRCIELHSPDGIHSCVLRASDSQEALAWFNALHSTMARSTQCALVEANRSLASIIGELKYIGWLSRRIGCEQNGRSSSESSDDTDRWQPVFVAVTDRELRIYESAPWSIEAWSRPLECCALASTRLAGAGNSSSVNSNSAAHQSTVFCVRCGTARGVISHWLRAETHRDMAAWARALVQGSHNAVNYQREFSFRCLYQGRPCQLIVHLDRGFSLLEGGIGPSSKAIWCHPFDRLKASADDGIRCLFLDFGADDGEIELDMECCPKPVVFVLHNCLSAKVHSLS</sequence>
<dbReference type="GO" id="GO:0005737">
    <property type="term" value="C:cytoplasm"/>
    <property type="evidence" value="ECO:0007669"/>
    <property type="project" value="UniProtKB-SubCell"/>
</dbReference>
<protein>
    <submittedName>
        <fullName evidence="7">Putative syntrophins type beta</fullName>
    </submittedName>
</protein>
<evidence type="ECO:0000313" key="7">
    <source>
        <dbReference type="EMBL" id="MBC1177564.1"/>
    </source>
</evidence>
<dbReference type="Pfam" id="PF18012">
    <property type="entry name" value="PH_17"/>
    <property type="match status" value="2"/>
</dbReference>
<dbReference type="EMBL" id="AJWK01026404">
    <property type="status" value="NOT_ANNOTATED_CDS"/>
    <property type="molecule type" value="Genomic_DNA"/>
</dbReference>
<accession>A0A1B0CSQ7</accession>
<dbReference type="PANTHER" id="PTHR10554:SF12">
    <property type="entry name" value="IP02644P"/>
    <property type="match status" value="1"/>
</dbReference>
<dbReference type="GO" id="GO:0016010">
    <property type="term" value="C:dystrophin-associated glycoprotein complex"/>
    <property type="evidence" value="ECO:0007669"/>
    <property type="project" value="TreeGrafter"/>
</dbReference>
<evidence type="ECO:0000256" key="4">
    <source>
        <dbReference type="ARBA" id="ARBA00022737"/>
    </source>
</evidence>
<name>A0A1B0CSQ7_LUTLO</name>
<dbReference type="EMBL" id="AJWK01026407">
    <property type="status" value="NOT_ANNOTATED_CDS"/>
    <property type="molecule type" value="Genomic_DNA"/>
</dbReference>
<dbReference type="AlphaFoldDB" id="A0A1B0CSQ7"/>
<dbReference type="PROSITE" id="PS50003">
    <property type="entry name" value="PH_DOMAIN"/>
    <property type="match status" value="2"/>
</dbReference>
<dbReference type="EMBL" id="AJWK01026402">
    <property type="status" value="NOT_ANNOTATED_CDS"/>
    <property type="molecule type" value="Genomic_DNA"/>
</dbReference>
<dbReference type="GO" id="GO:0005198">
    <property type="term" value="F:structural molecule activity"/>
    <property type="evidence" value="ECO:0007669"/>
    <property type="project" value="InterPro"/>
</dbReference>
<dbReference type="EMBL" id="AJWK01026403">
    <property type="status" value="NOT_ANNOTATED_CDS"/>
    <property type="molecule type" value="Genomic_DNA"/>
</dbReference>
<feature type="domain" description="PH" evidence="6">
    <location>
        <begin position="167"/>
        <end position="292"/>
    </location>
</feature>
<dbReference type="InterPro" id="IPR015482">
    <property type="entry name" value="Syntrophin"/>
</dbReference>
<dbReference type="SUPFAM" id="SSF50729">
    <property type="entry name" value="PH domain-like"/>
    <property type="match status" value="3"/>
</dbReference>
<dbReference type="SMART" id="SM00233">
    <property type="entry name" value="PH"/>
    <property type="match status" value="2"/>
</dbReference>
<dbReference type="EMBL" id="AJWK01026406">
    <property type="status" value="NOT_ANNOTATED_CDS"/>
    <property type="molecule type" value="Genomic_DNA"/>
</dbReference>
<dbReference type="InterPro" id="IPR001849">
    <property type="entry name" value="PH_domain"/>
</dbReference>
<evidence type="ECO:0000259" key="6">
    <source>
        <dbReference type="PROSITE" id="PS50003"/>
    </source>
</evidence>
<evidence type="ECO:0000256" key="1">
    <source>
        <dbReference type="ARBA" id="ARBA00004170"/>
    </source>
</evidence>
<comment type="subcellular location">
    <subcellularLocation>
        <location evidence="2">Cytoplasm</location>
    </subcellularLocation>
    <subcellularLocation>
        <location evidence="1">Membrane</location>
        <topology evidence="1">Peripheral membrane protein</topology>
    </subcellularLocation>
</comment>
<evidence type="ECO:0000256" key="5">
    <source>
        <dbReference type="ARBA" id="ARBA00023136"/>
    </source>
</evidence>
<reference evidence="9" key="1">
    <citation type="submission" date="2012-05" db="EMBL/GenBank/DDBJ databases">
        <title>Whole Genome Assembly of Lutzomyia longipalpis.</title>
        <authorList>
            <person name="Richards S."/>
            <person name="Qu C."/>
            <person name="Dillon R."/>
            <person name="Worley K."/>
            <person name="Scherer S."/>
            <person name="Batterton M."/>
            <person name="Taylor A."/>
            <person name="Hawes A."/>
            <person name="Hernandez B."/>
            <person name="Kovar C."/>
            <person name="Mandapat C."/>
            <person name="Pham C."/>
            <person name="Qu C."/>
            <person name="Jing C."/>
            <person name="Bess C."/>
            <person name="Bandaranaike D."/>
            <person name="Ngo D."/>
            <person name="Ongeri F."/>
            <person name="Arias F."/>
            <person name="Lara F."/>
            <person name="Weissenberger G."/>
            <person name="Kamau G."/>
            <person name="Han H."/>
            <person name="Shen H."/>
            <person name="Dinh H."/>
            <person name="Khalil I."/>
            <person name="Jones J."/>
            <person name="Shafer J."/>
            <person name="Jayaseelan J."/>
            <person name="Quiroz J."/>
            <person name="Blankenburg K."/>
            <person name="Nguyen L."/>
            <person name="Jackson L."/>
            <person name="Francisco L."/>
            <person name="Tang L.-Y."/>
            <person name="Pu L.-L."/>
            <person name="Perales L."/>
            <person name="Lorensuhewa L."/>
            <person name="Munidasa M."/>
            <person name="Coyle M."/>
            <person name="Taylor M."/>
            <person name="Puazo M."/>
            <person name="Firestine M."/>
            <person name="Scheel M."/>
            <person name="Javaid M."/>
            <person name="Wang M."/>
            <person name="Li M."/>
            <person name="Tabassum N."/>
            <person name="Saada N."/>
            <person name="Osuji N."/>
            <person name="Aqrawi P."/>
            <person name="Fu Q."/>
            <person name="Thornton R."/>
            <person name="Raj R."/>
            <person name="Goodspeed R."/>
            <person name="Mata R."/>
            <person name="Najjar R."/>
            <person name="Gubbala S."/>
            <person name="Lee S."/>
            <person name="Denson S."/>
            <person name="Patil S."/>
            <person name="Macmil S."/>
            <person name="Qi S."/>
            <person name="Matskevitch T."/>
            <person name="Palculict T."/>
            <person name="Mathew T."/>
            <person name="Vee V."/>
            <person name="Velamala V."/>
            <person name="Korchina V."/>
            <person name="Cai W."/>
            <person name="Liu W."/>
            <person name="Dai W."/>
            <person name="Zou X."/>
            <person name="Zhu Y."/>
            <person name="Zhang Y."/>
            <person name="Wu Y.-Q."/>
            <person name="Xin Y."/>
            <person name="Nazarath L."/>
            <person name="Kovar C."/>
            <person name="Han Y."/>
            <person name="Muzny D."/>
            <person name="Gibbs R."/>
        </authorList>
    </citation>
    <scope>NUCLEOTIDE SEQUENCE [LARGE SCALE GENOMIC DNA]</scope>
    <source>
        <strain evidence="9">Jacobina</strain>
    </source>
</reference>
<organism evidence="8 9">
    <name type="scientific">Lutzomyia longipalpis</name>
    <name type="common">Sand fly</name>
    <dbReference type="NCBI Taxonomy" id="7200"/>
    <lineage>
        <taxon>Eukaryota</taxon>
        <taxon>Metazoa</taxon>
        <taxon>Ecdysozoa</taxon>
        <taxon>Arthropoda</taxon>
        <taxon>Hexapoda</taxon>
        <taxon>Insecta</taxon>
        <taxon>Pterygota</taxon>
        <taxon>Neoptera</taxon>
        <taxon>Endopterygota</taxon>
        <taxon>Diptera</taxon>
        <taxon>Nematocera</taxon>
        <taxon>Psychodoidea</taxon>
        <taxon>Psychodidae</taxon>
        <taxon>Lutzomyia</taxon>
        <taxon>Lutzomyia</taxon>
    </lineage>
</organism>
<feature type="domain" description="PH" evidence="6">
    <location>
        <begin position="1"/>
        <end position="39"/>
    </location>
</feature>
<evidence type="ECO:0000256" key="2">
    <source>
        <dbReference type="ARBA" id="ARBA00004496"/>
    </source>
</evidence>
<keyword evidence="3" id="KW-0963">Cytoplasm</keyword>
<dbReference type="PANTHER" id="PTHR10554">
    <property type="entry name" value="SYNTROPHIN"/>
    <property type="match status" value="1"/>
</dbReference>
<keyword evidence="9" id="KW-1185">Reference proteome</keyword>
<dbReference type="InterPro" id="IPR041428">
    <property type="entry name" value="PHsplit_syntrophin"/>
</dbReference>
<dbReference type="Pfam" id="PF00169">
    <property type="entry name" value="PH"/>
    <property type="match status" value="1"/>
</dbReference>
<reference evidence="7" key="2">
    <citation type="journal article" date="2020" name="BMC">
        <title>Leishmania infection induces a limited differential gene expression in the sand fly midgut.</title>
        <authorList>
            <person name="Coutinho-Abreu I.V."/>
            <person name="Serafim T.D."/>
            <person name="Meneses C."/>
            <person name="Kamhawi S."/>
            <person name="Oliveira F."/>
            <person name="Valenzuela J.G."/>
        </authorList>
    </citation>
    <scope>NUCLEOTIDE SEQUENCE</scope>
    <source>
        <strain evidence="7">Jacobina</strain>
        <tissue evidence="7">Midgut</tissue>
    </source>
</reference>
<dbReference type="EMBL" id="AJWK01026405">
    <property type="status" value="NOT_ANNOTATED_CDS"/>
    <property type="molecule type" value="Genomic_DNA"/>
</dbReference>
<dbReference type="EMBL" id="GITU01008861">
    <property type="protein sequence ID" value="MBC1177564.1"/>
    <property type="molecule type" value="Transcribed_RNA"/>
</dbReference>
<evidence type="ECO:0000313" key="9">
    <source>
        <dbReference type="Proteomes" id="UP000092461"/>
    </source>
</evidence>